<feature type="domain" description="AMMECR1" evidence="2">
    <location>
        <begin position="281"/>
        <end position="461"/>
    </location>
</feature>
<dbReference type="Proteomes" id="UP000244989">
    <property type="component" value="Unassembled WGS sequence"/>
</dbReference>
<gene>
    <name evidence="3" type="ORF">DF222_07700</name>
</gene>
<dbReference type="NCBIfam" id="TIGR04335">
    <property type="entry name" value="AmmeMemoSam_A"/>
    <property type="match status" value="1"/>
</dbReference>
<dbReference type="CDD" id="cd07361">
    <property type="entry name" value="MEMO_like"/>
    <property type="match status" value="1"/>
</dbReference>
<proteinExistence type="inferred from homology"/>
<evidence type="ECO:0000259" key="2">
    <source>
        <dbReference type="PROSITE" id="PS51112"/>
    </source>
</evidence>
<keyword evidence="4" id="KW-1185">Reference proteome</keyword>
<dbReference type="PROSITE" id="PS51112">
    <property type="entry name" value="AMMECR1"/>
    <property type="match status" value="1"/>
</dbReference>
<dbReference type="PANTHER" id="PTHR11060:SF0">
    <property type="entry name" value="PROTEIN MEMO1"/>
    <property type="match status" value="1"/>
</dbReference>
<dbReference type="InterPro" id="IPR002737">
    <property type="entry name" value="MEMO1_fam"/>
</dbReference>
<dbReference type="Gene3D" id="3.40.830.10">
    <property type="entry name" value="LigB-like"/>
    <property type="match status" value="1"/>
</dbReference>
<comment type="caution">
    <text evidence="3">The sequence shown here is derived from an EMBL/GenBank/DDBJ whole genome shotgun (WGS) entry which is preliminary data.</text>
</comment>
<dbReference type="PANTHER" id="PTHR11060">
    <property type="entry name" value="PROTEIN MEMO1"/>
    <property type="match status" value="1"/>
</dbReference>
<organism evidence="3 4">
    <name type="scientific">Corynebacterium yudongzhengii</name>
    <dbReference type="NCBI Taxonomy" id="2080740"/>
    <lineage>
        <taxon>Bacteria</taxon>
        <taxon>Bacillati</taxon>
        <taxon>Actinomycetota</taxon>
        <taxon>Actinomycetes</taxon>
        <taxon>Mycobacteriales</taxon>
        <taxon>Corynebacteriaceae</taxon>
        <taxon>Corynebacterium</taxon>
    </lineage>
</organism>
<dbReference type="NCBIfam" id="TIGR04336">
    <property type="entry name" value="AmmeMemoSam_B"/>
    <property type="match status" value="1"/>
</dbReference>
<dbReference type="InterPro" id="IPR027623">
    <property type="entry name" value="AmmeMemoSam_A"/>
</dbReference>
<name>A0A2U1T5V2_9CORY</name>
<comment type="similarity">
    <text evidence="1">Belongs to the MEMO1 family.</text>
</comment>
<dbReference type="Gene3D" id="3.30.700.20">
    <property type="entry name" value="Hypothetical protein ph0010, domain 1"/>
    <property type="match status" value="1"/>
</dbReference>
<dbReference type="SUPFAM" id="SSF143447">
    <property type="entry name" value="AMMECR1-like"/>
    <property type="match status" value="1"/>
</dbReference>
<dbReference type="Gene3D" id="3.30.1490.150">
    <property type="entry name" value="Hypothetical protein ph0010, domain 2"/>
    <property type="match status" value="1"/>
</dbReference>
<reference evidence="4" key="1">
    <citation type="submission" date="2018-04" db="EMBL/GenBank/DDBJ databases">
        <authorList>
            <person name="Liu S."/>
            <person name="Wang Z."/>
            <person name="Li J."/>
        </authorList>
    </citation>
    <scope>NUCLEOTIDE SEQUENCE [LARGE SCALE GENOMIC DNA]</scope>
    <source>
        <strain evidence="4">2189</strain>
    </source>
</reference>
<evidence type="ECO:0000313" key="4">
    <source>
        <dbReference type="Proteomes" id="UP000244989"/>
    </source>
</evidence>
<dbReference type="KEGG" id="cyz:C3B44_10060"/>
<protein>
    <submittedName>
        <fullName evidence="3">AmmeMemoRadiSam system protein B</fullName>
    </submittedName>
</protein>
<dbReference type="InterPro" id="IPR036071">
    <property type="entry name" value="AMMECR1_dom_sf"/>
</dbReference>
<dbReference type="EMBL" id="QEEZ01000013">
    <property type="protein sequence ID" value="PWC01400.1"/>
    <property type="molecule type" value="Genomic_DNA"/>
</dbReference>
<evidence type="ECO:0000313" key="3">
    <source>
        <dbReference type="EMBL" id="PWC01400.1"/>
    </source>
</evidence>
<evidence type="ECO:0000256" key="1">
    <source>
        <dbReference type="ARBA" id="ARBA00006315"/>
    </source>
</evidence>
<dbReference type="Pfam" id="PF01875">
    <property type="entry name" value="Memo"/>
    <property type="match status" value="1"/>
</dbReference>
<dbReference type="AlphaFoldDB" id="A0A2U1T5V2"/>
<sequence length="461" mass="49604">MPSVAKTVTHSNARGGQIILLFRPPLAPYGHFCRPEACTPVANSPKLEVMDTVRPPAVAGLFYPADPQQLRAEVSTLLAPHPPGDARIVVCPHAGYQFSGAVAARAVRELAPSLRKIAILSPNHRVPYRGMCTPGAQALATPLGKMRVWQPAEIASAPRVHRDEHGIEVILPFLQLTHPEAEIFPVVVAEDDAAAVAQLIDATLADPTAGVIISSDMSHSLEADAAVAHDDAALKRAEAFEPLVGNDACGQKAWNGLSVIAAREGLYPEVLARDHSGTASGDYSRVVGYAAVAYREIGAQLPEIARAAIAGDDVELEHPWLRADGAAFVTLTTNGKLRGCIGSVTAHRPLLEDVRINARNAAFRDPRFAPLDSLDGIDVEVSVLSTPVDRGRVSRDEALSLLEPGVGVTLSSQSGRGTFLPMVWQQLETPEEFLTQLMRKAGWRAWPDDARMETYTAREWR</sequence>
<dbReference type="InterPro" id="IPR002733">
    <property type="entry name" value="AMMECR1_domain"/>
</dbReference>
<dbReference type="InterPro" id="IPR027485">
    <property type="entry name" value="AMMECR1_N"/>
</dbReference>
<dbReference type="Pfam" id="PF01871">
    <property type="entry name" value="AMMECR1"/>
    <property type="match status" value="1"/>
</dbReference>
<accession>A0A2U1T5V2</accession>